<dbReference type="RefSeq" id="XP_060296493.1">
    <property type="nucleotide sequence ID" value="XM_060437859.1"/>
</dbReference>
<proteinExistence type="predicted"/>
<protein>
    <submittedName>
        <fullName evidence="1">Uncharacterized protein</fullName>
    </submittedName>
</protein>
<feature type="non-terminal residue" evidence="1">
    <location>
        <position position="133"/>
    </location>
</feature>
<dbReference type="PANTHER" id="PTHR10039:SF14">
    <property type="entry name" value="NACHT DOMAIN-CONTAINING PROTEIN"/>
    <property type="match status" value="1"/>
</dbReference>
<dbReference type="AlphaFoldDB" id="A0AA40AKU1"/>
<dbReference type="EMBL" id="JAUIRO010000004">
    <property type="protein sequence ID" value="KAK0717700.1"/>
    <property type="molecule type" value="Genomic_DNA"/>
</dbReference>
<dbReference type="Proteomes" id="UP001172101">
    <property type="component" value="Unassembled WGS sequence"/>
</dbReference>
<organism evidence="1 2">
    <name type="scientific">Lasiosphaeria miniovina</name>
    <dbReference type="NCBI Taxonomy" id="1954250"/>
    <lineage>
        <taxon>Eukaryota</taxon>
        <taxon>Fungi</taxon>
        <taxon>Dikarya</taxon>
        <taxon>Ascomycota</taxon>
        <taxon>Pezizomycotina</taxon>
        <taxon>Sordariomycetes</taxon>
        <taxon>Sordariomycetidae</taxon>
        <taxon>Sordariales</taxon>
        <taxon>Lasiosphaeriaceae</taxon>
        <taxon>Lasiosphaeria</taxon>
    </lineage>
</organism>
<dbReference type="PANTHER" id="PTHR10039">
    <property type="entry name" value="AMELOGENIN"/>
    <property type="match status" value="1"/>
</dbReference>
<sequence>GMFLYAKLVMHNFLQQPQLPDLHRELRNKVFPRDIGKAYERVLARILDQPVEAERSTALRILSLVMCAKRVLYWREIQAIFCIDSANGTVDYSERLYASCKDLCGSLLDLRHPPGATTGPESTVSVVHPTACQ</sequence>
<evidence type="ECO:0000313" key="2">
    <source>
        <dbReference type="Proteomes" id="UP001172101"/>
    </source>
</evidence>
<comment type="caution">
    <text evidence="1">The sequence shown here is derived from an EMBL/GenBank/DDBJ whole genome shotgun (WGS) entry which is preliminary data.</text>
</comment>
<keyword evidence="2" id="KW-1185">Reference proteome</keyword>
<name>A0AA40AKU1_9PEZI</name>
<gene>
    <name evidence="1" type="ORF">B0T26DRAFT_646931</name>
</gene>
<reference evidence="1" key="1">
    <citation type="submission" date="2023-06" db="EMBL/GenBank/DDBJ databases">
        <title>Genome-scale phylogeny and comparative genomics of the fungal order Sordariales.</title>
        <authorList>
            <consortium name="Lawrence Berkeley National Laboratory"/>
            <person name="Hensen N."/>
            <person name="Bonometti L."/>
            <person name="Westerberg I."/>
            <person name="Brannstrom I.O."/>
            <person name="Guillou S."/>
            <person name="Cros-Aarteil S."/>
            <person name="Calhoun S."/>
            <person name="Haridas S."/>
            <person name="Kuo A."/>
            <person name="Mondo S."/>
            <person name="Pangilinan J."/>
            <person name="Riley R."/>
            <person name="LaButti K."/>
            <person name="Andreopoulos B."/>
            <person name="Lipzen A."/>
            <person name="Chen C."/>
            <person name="Yanf M."/>
            <person name="Daum C."/>
            <person name="Ng V."/>
            <person name="Clum A."/>
            <person name="Steindorff A."/>
            <person name="Ohm R."/>
            <person name="Martin F."/>
            <person name="Silar P."/>
            <person name="Natvig D."/>
            <person name="Lalanne C."/>
            <person name="Gautier V."/>
            <person name="Ament-velasquez S.L."/>
            <person name="Kruys A."/>
            <person name="Hutchinson M.I."/>
            <person name="Powell A.J."/>
            <person name="Barry K."/>
            <person name="Miller A.N."/>
            <person name="Grigoriev I.V."/>
            <person name="Debuchy R."/>
            <person name="Gladieux P."/>
            <person name="Thoren M.H."/>
            <person name="Johannesson H."/>
        </authorList>
    </citation>
    <scope>NUCLEOTIDE SEQUENCE</scope>
    <source>
        <strain evidence="1">SMH2392-1A</strain>
    </source>
</reference>
<accession>A0AA40AKU1</accession>
<evidence type="ECO:0000313" key="1">
    <source>
        <dbReference type="EMBL" id="KAK0717700.1"/>
    </source>
</evidence>
<dbReference type="GeneID" id="85321129"/>